<keyword evidence="2" id="KW-1185">Reference proteome</keyword>
<reference evidence="1 2" key="1">
    <citation type="submission" date="2019-08" db="EMBL/GenBank/DDBJ databases">
        <title>Bacterial whole genome sequence for Glaciihabitans sp. CHu50b-6-2.</title>
        <authorList>
            <person name="Jin L."/>
        </authorList>
    </citation>
    <scope>NUCLEOTIDE SEQUENCE [LARGE SCALE GENOMIC DNA]</scope>
    <source>
        <strain evidence="1 2">CHu50b-6-2</strain>
    </source>
</reference>
<dbReference type="Proteomes" id="UP000321379">
    <property type="component" value="Unassembled WGS sequence"/>
</dbReference>
<proteinExistence type="predicted"/>
<feature type="non-terminal residue" evidence="1">
    <location>
        <position position="100"/>
    </location>
</feature>
<evidence type="ECO:0000313" key="2">
    <source>
        <dbReference type="Proteomes" id="UP000321379"/>
    </source>
</evidence>
<dbReference type="EMBL" id="VRMG01000101">
    <property type="protein sequence ID" value="TXN26168.1"/>
    <property type="molecule type" value="Genomic_DNA"/>
</dbReference>
<name>A0A5C8UF83_9MICO</name>
<evidence type="ECO:0000313" key="1">
    <source>
        <dbReference type="EMBL" id="TXN26168.1"/>
    </source>
</evidence>
<gene>
    <name evidence="1" type="ORF">FVP33_19215</name>
</gene>
<accession>A0A5C8UF83</accession>
<dbReference type="AlphaFoldDB" id="A0A5C8UF83"/>
<comment type="caution">
    <text evidence="1">The sequence shown here is derived from an EMBL/GenBank/DDBJ whole genome shotgun (WGS) entry which is preliminary data.</text>
</comment>
<protein>
    <submittedName>
        <fullName evidence="1">Oxidoreductase</fullName>
    </submittedName>
</protein>
<sequence length="100" mass="10768">LAEAYDVPWDGRRHATAAASKLWLTQTPTPLFPWSSQARGFFTGRARPDDLSDPELVRCYSGDGNFERLRRAGAPGAELGVVATAGALAYGMHPPFPALP</sequence>
<feature type="non-terminal residue" evidence="1">
    <location>
        <position position="1"/>
    </location>
</feature>
<organism evidence="1 2">
    <name type="scientific">Lacisediminihabitans profunda</name>
    <dbReference type="NCBI Taxonomy" id="2594790"/>
    <lineage>
        <taxon>Bacteria</taxon>
        <taxon>Bacillati</taxon>
        <taxon>Actinomycetota</taxon>
        <taxon>Actinomycetes</taxon>
        <taxon>Micrococcales</taxon>
        <taxon>Microbacteriaceae</taxon>
        <taxon>Lacisediminihabitans</taxon>
    </lineage>
</organism>